<dbReference type="GO" id="GO:0051213">
    <property type="term" value="F:dioxygenase activity"/>
    <property type="evidence" value="ECO:0007669"/>
    <property type="project" value="UniProtKB-KW"/>
</dbReference>
<dbReference type="Gene3D" id="2.60.120.620">
    <property type="entry name" value="q2cbj1_9rhob like domain"/>
    <property type="match status" value="1"/>
</dbReference>
<dbReference type="EMBL" id="JAHZIK010000104">
    <property type="protein sequence ID" value="MBW7453688.1"/>
    <property type="molecule type" value="Genomic_DNA"/>
</dbReference>
<sequence length="257" mass="29033">MQLTYRQKLQLIESGYTVVPGVVPKIMITEAMKSINHSIGKGIPANHTGANYCRELEKHPAITDLYNKSPARTLIDSLVGQTNYPPLQSAQIALRFPDYQDPPNPYAGAHLDGMLKLREGIVENFTALVGIMLSDQPEINMGNFVVYPGTHRDYEQYFREKGPEVLLTEESFSKTARSQNLKLPDPVQITGKAGDLVISHYQLVHAGGINTSHLIRYSCYYRILHNGIREDWRTPLTDMWMHWPGLQDVLVSNQETI</sequence>
<accession>A0ABS7BYF9</accession>
<proteinExistence type="predicted"/>
<dbReference type="Pfam" id="PF05721">
    <property type="entry name" value="PhyH"/>
    <property type="match status" value="1"/>
</dbReference>
<organism evidence="1 2">
    <name type="scientific">Paenibacillus sepulcri</name>
    <dbReference type="NCBI Taxonomy" id="359917"/>
    <lineage>
        <taxon>Bacteria</taxon>
        <taxon>Bacillati</taxon>
        <taxon>Bacillota</taxon>
        <taxon>Bacilli</taxon>
        <taxon>Bacillales</taxon>
        <taxon>Paenibacillaceae</taxon>
        <taxon>Paenibacillus</taxon>
    </lineage>
</organism>
<dbReference type="RefSeq" id="WP_210040217.1">
    <property type="nucleotide sequence ID" value="NZ_JBHLVU010000007.1"/>
</dbReference>
<reference evidence="1 2" key="1">
    <citation type="submission" date="2021-07" db="EMBL/GenBank/DDBJ databases">
        <title>Paenibacillus radiodurans sp. nov., isolated from the southeastern edge of Tengger Desert.</title>
        <authorList>
            <person name="Zhang G."/>
        </authorList>
    </citation>
    <scope>NUCLEOTIDE SEQUENCE [LARGE SCALE GENOMIC DNA]</scope>
    <source>
        <strain evidence="1 2">CCM 7311</strain>
    </source>
</reference>
<dbReference type="SUPFAM" id="SSF51197">
    <property type="entry name" value="Clavaminate synthase-like"/>
    <property type="match status" value="1"/>
</dbReference>
<keyword evidence="1" id="KW-0560">Oxidoreductase</keyword>
<dbReference type="Proteomes" id="UP001519887">
    <property type="component" value="Unassembled WGS sequence"/>
</dbReference>
<protein>
    <submittedName>
        <fullName evidence="1">Phytanoyl-CoA dioxygenase family protein</fullName>
    </submittedName>
</protein>
<evidence type="ECO:0000313" key="2">
    <source>
        <dbReference type="Proteomes" id="UP001519887"/>
    </source>
</evidence>
<evidence type="ECO:0000313" key="1">
    <source>
        <dbReference type="EMBL" id="MBW7453688.1"/>
    </source>
</evidence>
<comment type="caution">
    <text evidence="1">The sequence shown here is derived from an EMBL/GenBank/DDBJ whole genome shotgun (WGS) entry which is preliminary data.</text>
</comment>
<dbReference type="InterPro" id="IPR008775">
    <property type="entry name" value="Phytyl_CoA_dOase-like"/>
</dbReference>
<keyword evidence="2" id="KW-1185">Reference proteome</keyword>
<name>A0ABS7BYF9_9BACL</name>
<gene>
    <name evidence="1" type="ORF">K0U00_06515</name>
</gene>
<keyword evidence="1" id="KW-0223">Dioxygenase</keyword>